<dbReference type="InterPro" id="IPR003439">
    <property type="entry name" value="ABC_transporter-like_ATP-bd"/>
</dbReference>
<keyword evidence="1" id="KW-0813">Transport</keyword>
<comment type="caution">
    <text evidence="3">The sequence shown here is derived from an EMBL/GenBank/DDBJ whole genome shotgun (WGS) entry which is preliminary data.</text>
</comment>
<dbReference type="AlphaFoldDB" id="A0A537M1X2"/>
<gene>
    <name evidence="3" type="ORF">E6H02_04425</name>
</gene>
<dbReference type="PANTHER" id="PTHR42788">
    <property type="entry name" value="TAURINE IMPORT ATP-BINDING PROTEIN-RELATED"/>
    <property type="match status" value="1"/>
</dbReference>
<accession>A0A537M1X2</accession>
<evidence type="ECO:0000313" key="4">
    <source>
        <dbReference type="Proteomes" id="UP000320393"/>
    </source>
</evidence>
<dbReference type="Pfam" id="PF00005">
    <property type="entry name" value="ABC_tran"/>
    <property type="match status" value="1"/>
</dbReference>
<name>A0A537M1X2_9BACT</name>
<dbReference type="InterPro" id="IPR027417">
    <property type="entry name" value="P-loop_NTPase"/>
</dbReference>
<protein>
    <submittedName>
        <fullName evidence="3">ABC transporter ATP-binding protein</fullName>
    </submittedName>
</protein>
<dbReference type="Gene3D" id="3.40.50.300">
    <property type="entry name" value="P-loop containing nucleotide triphosphate hydrolases"/>
    <property type="match status" value="1"/>
</dbReference>
<dbReference type="InterPro" id="IPR050166">
    <property type="entry name" value="ABC_transporter_ATP-bind"/>
</dbReference>
<feature type="domain" description="ABC transporter" evidence="2">
    <location>
        <begin position="3"/>
        <end position="34"/>
    </location>
</feature>
<dbReference type="PANTHER" id="PTHR42788:SF19">
    <property type="entry name" value="ALIPHATIC SULFONATES IMPORT ATP-BINDING PROTEIN SSUB 2"/>
    <property type="match status" value="1"/>
</dbReference>
<dbReference type="EMBL" id="VBAM01000141">
    <property type="protein sequence ID" value="TMJ13847.1"/>
    <property type="molecule type" value="Genomic_DNA"/>
</dbReference>
<keyword evidence="3" id="KW-0067">ATP-binding</keyword>
<feature type="non-terminal residue" evidence="3">
    <location>
        <position position="1"/>
    </location>
</feature>
<reference evidence="3 4" key="1">
    <citation type="journal article" date="2019" name="Nat. Microbiol.">
        <title>Mediterranean grassland soil C-N compound turnover is dependent on rainfall and depth, and is mediated by genomically divergent microorganisms.</title>
        <authorList>
            <person name="Diamond S."/>
            <person name="Andeer P.F."/>
            <person name="Li Z."/>
            <person name="Crits-Christoph A."/>
            <person name="Burstein D."/>
            <person name="Anantharaman K."/>
            <person name="Lane K.R."/>
            <person name="Thomas B.C."/>
            <person name="Pan C."/>
            <person name="Northen T.R."/>
            <person name="Banfield J.F."/>
        </authorList>
    </citation>
    <scope>NUCLEOTIDE SEQUENCE [LARGE SCALE GENOMIC DNA]</scope>
    <source>
        <strain evidence="3">NP_5</strain>
    </source>
</reference>
<dbReference type="Proteomes" id="UP000320393">
    <property type="component" value="Unassembled WGS sequence"/>
</dbReference>
<keyword evidence="3" id="KW-0547">Nucleotide-binding</keyword>
<dbReference type="GO" id="GO:0005524">
    <property type="term" value="F:ATP binding"/>
    <property type="evidence" value="ECO:0007669"/>
    <property type="project" value="UniProtKB-KW"/>
</dbReference>
<evidence type="ECO:0000256" key="1">
    <source>
        <dbReference type="ARBA" id="ARBA00022448"/>
    </source>
</evidence>
<evidence type="ECO:0000313" key="3">
    <source>
        <dbReference type="EMBL" id="TMJ13847.1"/>
    </source>
</evidence>
<sequence>AFPHQLSEGMRQRVNIARAFATDPDILLMDEPFAHLDEQTRLRLQDELLDLWRDSGKTVLFVTHSLDEAARLADRVLVMTTAPGRIKTEVAVPLSRPRGYREVRRDANYGMLTARLWGELERAPDEDGAPR</sequence>
<dbReference type="GO" id="GO:0016887">
    <property type="term" value="F:ATP hydrolysis activity"/>
    <property type="evidence" value="ECO:0007669"/>
    <property type="project" value="InterPro"/>
</dbReference>
<dbReference type="SUPFAM" id="SSF52540">
    <property type="entry name" value="P-loop containing nucleoside triphosphate hydrolases"/>
    <property type="match status" value="1"/>
</dbReference>
<organism evidence="3 4">
    <name type="scientific">Candidatus Segetimicrobium genomatis</name>
    <dbReference type="NCBI Taxonomy" id="2569760"/>
    <lineage>
        <taxon>Bacteria</taxon>
        <taxon>Bacillati</taxon>
        <taxon>Candidatus Sysuimicrobiota</taxon>
        <taxon>Candidatus Sysuimicrobiia</taxon>
        <taxon>Candidatus Sysuimicrobiales</taxon>
        <taxon>Candidatus Segetimicrobiaceae</taxon>
        <taxon>Candidatus Segetimicrobium</taxon>
    </lineage>
</organism>
<proteinExistence type="predicted"/>
<evidence type="ECO:0000259" key="2">
    <source>
        <dbReference type="Pfam" id="PF00005"/>
    </source>
</evidence>